<keyword evidence="3 5" id="KW-0460">Magnesium</keyword>
<dbReference type="InterPro" id="IPR015813">
    <property type="entry name" value="Pyrv/PenolPyrv_kinase-like_dom"/>
</dbReference>
<dbReference type="GO" id="GO:0000287">
    <property type="term" value="F:magnesium ion binding"/>
    <property type="evidence" value="ECO:0007669"/>
    <property type="project" value="TreeGrafter"/>
</dbReference>
<dbReference type="OrthoDB" id="9786940at2"/>
<dbReference type="EMBL" id="PYSV01000001">
    <property type="protein sequence ID" value="PTA69902.1"/>
    <property type="molecule type" value="Genomic_DNA"/>
</dbReference>
<feature type="binding site" evidence="4">
    <location>
        <position position="71"/>
    </location>
    <ligand>
        <name>substrate</name>
    </ligand>
</feature>
<reference evidence="7 8" key="1">
    <citation type="submission" date="2018-03" db="EMBL/GenBank/DDBJ databases">
        <title>Draft genome of Deinococcus sp. OD32.</title>
        <authorList>
            <person name="Wang X.-P."/>
            <person name="Du Z.-J."/>
        </authorList>
    </citation>
    <scope>NUCLEOTIDE SEQUENCE [LARGE SCALE GENOMIC DNA]</scope>
    <source>
        <strain evidence="7 8">OD32</strain>
    </source>
</reference>
<dbReference type="Gene3D" id="3.20.20.60">
    <property type="entry name" value="Phosphoenolpyruvate-binding domains"/>
    <property type="match status" value="1"/>
</dbReference>
<evidence type="ECO:0000256" key="4">
    <source>
        <dbReference type="PIRSR" id="PIRSR015582-1"/>
    </source>
</evidence>
<dbReference type="PIRSF" id="PIRSF015582">
    <property type="entry name" value="Cit_lyase_B"/>
    <property type="match status" value="1"/>
</dbReference>
<feature type="domain" description="HpcH/HpaI aldolase/citrate lyase" evidence="6">
    <location>
        <begin position="6"/>
        <end position="220"/>
    </location>
</feature>
<feature type="binding site" evidence="5">
    <location>
        <position position="152"/>
    </location>
    <ligand>
        <name>Mg(2+)</name>
        <dbReference type="ChEBI" id="CHEBI:18420"/>
    </ligand>
</feature>
<keyword evidence="7" id="KW-0456">Lyase</keyword>
<dbReference type="Pfam" id="PF03328">
    <property type="entry name" value="HpcH_HpaI"/>
    <property type="match status" value="1"/>
</dbReference>
<comment type="caution">
    <text evidence="7">The sequence shown here is derived from an EMBL/GenBank/DDBJ whole genome shotgun (WGS) entry which is preliminary data.</text>
</comment>
<dbReference type="GO" id="GO:0006107">
    <property type="term" value="P:oxaloacetate metabolic process"/>
    <property type="evidence" value="ECO:0007669"/>
    <property type="project" value="TreeGrafter"/>
</dbReference>
<evidence type="ECO:0000256" key="1">
    <source>
        <dbReference type="ARBA" id="ARBA00001946"/>
    </source>
</evidence>
<evidence type="ECO:0000256" key="2">
    <source>
        <dbReference type="ARBA" id="ARBA00022723"/>
    </source>
</evidence>
<dbReference type="GO" id="GO:0016829">
    <property type="term" value="F:lyase activity"/>
    <property type="evidence" value="ECO:0007669"/>
    <property type="project" value="UniProtKB-KW"/>
</dbReference>
<evidence type="ECO:0000313" key="7">
    <source>
        <dbReference type="EMBL" id="PTA69902.1"/>
    </source>
</evidence>
<dbReference type="InterPro" id="IPR005000">
    <property type="entry name" value="Aldolase/citrate-lyase_domain"/>
</dbReference>
<evidence type="ECO:0000256" key="3">
    <source>
        <dbReference type="ARBA" id="ARBA00022842"/>
    </source>
</evidence>
<protein>
    <submittedName>
        <fullName evidence="7">CoA ester lyase</fullName>
    </submittedName>
</protein>
<dbReference type="InterPro" id="IPR011206">
    <property type="entry name" value="Citrate_lyase_beta/mcl1/mcl2"/>
</dbReference>
<organism evidence="7 8">
    <name type="scientific">Deinococcus arcticus</name>
    <dbReference type="NCBI Taxonomy" id="2136176"/>
    <lineage>
        <taxon>Bacteria</taxon>
        <taxon>Thermotogati</taxon>
        <taxon>Deinococcota</taxon>
        <taxon>Deinococci</taxon>
        <taxon>Deinococcales</taxon>
        <taxon>Deinococcaceae</taxon>
        <taxon>Deinococcus</taxon>
    </lineage>
</organism>
<name>A0A2T3WDH4_9DEIO</name>
<sequence length="281" mass="29522">MPLRPRSLLFAPGNRAELVAKLPRSAPDAVVIDLEDAIPATPEAKAAARPVARDAARDLMAAHPHLPVFLRVNAPHSPYFEDDLAVLTPELAGVVVPKLESAADVRRVVAALEARGLSLPLLAGLETGAGVWYALDILREDAVGWAYFGAEDYTTDLGGQRTPGGLEVLYARSQVALAARLAGVPVLDIVVTRLNDEAAFREDAAQGRALGYAGKLCIHPAQVALAHEIFGATEAELNRARALLAAAHDASLSGHGAFAFEGQMVDEPMLAAARAVVGRGT</sequence>
<evidence type="ECO:0000313" key="8">
    <source>
        <dbReference type="Proteomes" id="UP000240317"/>
    </source>
</evidence>
<proteinExistence type="predicted"/>
<evidence type="ECO:0000256" key="5">
    <source>
        <dbReference type="PIRSR" id="PIRSR015582-2"/>
    </source>
</evidence>
<evidence type="ECO:0000259" key="6">
    <source>
        <dbReference type="Pfam" id="PF03328"/>
    </source>
</evidence>
<keyword evidence="8" id="KW-1185">Reference proteome</keyword>
<feature type="binding site" evidence="4">
    <location>
        <position position="126"/>
    </location>
    <ligand>
        <name>substrate</name>
    </ligand>
</feature>
<feature type="binding site" evidence="5">
    <location>
        <position position="126"/>
    </location>
    <ligand>
        <name>Mg(2+)</name>
        <dbReference type="ChEBI" id="CHEBI:18420"/>
    </ligand>
</feature>
<accession>A0A2T3WDH4</accession>
<keyword evidence="2 5" id="KW-0479">Metal-binding</keyword>
<dbReference type="InterPro" id="IPR040442">
    <property type="entry name" value="Pyrv_kinase-like_dom_sf"/>
</dbReference>
<gene>
    <name evidence="7" type="ORF">C8263_02170</name>
</gene>
<dbReference type="PANTHER" id="PTHR32308">
    <property type="entry name" value="LYASE BETA SUBUNIT, PUTATIVE (AFU_ORTHOLOGUE AFUA_4G13030)-RELATED"/>
    <property type="match status" value="1"/>
</dbReference>
<dbReference type="Proteomes" id="UP000240317">
    <property type="component" value="Unassembled WGS sequence"/>
</dbReference>
<dbReference type="AlphaFoldDB" id="A0A2T3WDH4"/>
<comment type="cofactor">
    <cofactor evidence="1">
        <name>Mg(2+)</name>
        <dbReference type="ChEBI" id="CHEBI:18420"/>
    </cofactor>
</comment>
<dbReference type="PANTHER" id="PTHR32308:SF0">
    <property type="entry name" value="HPCH_HPAI ALDOLASE_CITRATE LYASE DOMAIN-CONTAINING PROTEIN"/>
    <property type="match status" value="1"/>
</dbReference>
<dbReference type="SUPFAM" id="SSF51621">
    <property type="entry name" value="Phosphoenolpyruvate/pyruvate domain"/>
    <property type="match status" value="1"/>
</dbReference>